<feature type="region of interest" description="Disordered" evidence="1">
    <location>
        <begin position="68"/>
        <end position="207"/>
    </location>
</feature>
<feature type="region of interest" description="Disordered" evidence="1">
    <location>
        <begin position="333"/>
        <end position="360"/>
    </location>
</feature>
<keyword evidence="3" id="KW-1185">Reference proteome</keyword>
<feature type="region of interest" description="Disordered" evidence="1">
    <location>
        <begin position="250"/>
        <end position="318"/>
    </location>
</feature>
<name>A0A9P6DVI3_9AGAM</name>
<evidence type="ECO:0000313" key="2">
    <source>
        <dbReference type="EMBL" id="KAF9511705.1"/>
    </source>
</evidence>
<feature type="compositionally biased region" description="Acidic residues" evidence="1">
    <location>
        <begin position="682"/>
        <end position="692"/>
    </location>
</feature>
<gene>
    <name evidence="2" type="ORF">BS47DRAFT_1394940</name>
</gene>
<accession>A0A9P6DVI3</accession>
<feature type="compositionally biased region" description="Polar residues" evidence="1">
    <location>
        <begin position="624"/>
        <end position="651"/>
    </location>
</feature>
<comment type="caution">
    <text evidence="2">The sequence shown here is derived from an EMBL/GenBank/DDBJ whole genome shotgun (WGS) entry which is preliminary data.</text>
</comment>
<dbReference type="Proteomes" id="UP000886523">
    <property type="component" value="Unassembled WGS sequence"/>
</dbReference>
<dbReference type="AlphaFoldDB" id="A0A9P6DVI3"/>
<feature type="region of interest" description="Disordered" evidence="1">
    <location>
        <begin position="391"/>
        <end position="443"/>
    </location>
</feature>
<feature type="compositionally biased region" description="Basic and acidic residues" evidence="1">
    <location>
        <begin position="179"/>
        <end position="190"/>
    </location>
</feature>
<feature type="compositionally biased region" description="Low complexity" evidence="1">
    <location>
        <begin position="656"/>
        <end position="672"/>
    </location>
</feature>
<feature type="compositionally biased region" description="Low complexity" evidence="1">
    <location>
        <begin position="605"/>
        <end position="623"/>
    </location>
</feature>
<feature type="compositionally biased region" description="Basic and acidic residues" evidence="1">
    <location>
        <begin position="133"/>
        <end position="153"/>
    </location>
</feature>
<evidence type="ECO:0000256" key="1">
    <source>
        <dbReference type="SAM" id="MobiDB-lite"/>
    </source>
</evidence>
<feature type="compositionally biased region" description="Acidic residues" evidence="1">
    <location>
        <begin position="779"/>
        <end position="794"/>
    </location>
</feature>
<feature type="compositionally biased region" description="Basic residues" evidence="1">
    <location>
        <begin position="104"/>
        <end position="117"/>
    </location>
</feature>
<feature type="compositionally biased region" description="Polar residues" evidence="1">
    <location>
        <begin position="429"/>
        <end position="440"/>
    </location>
</feature>
<feature type="compositionally biased region" description="Polar residues" evidence="1">
    <location>
        <begin position="250"/>
        <end position="260"/>
    </location>
</feature>
<dbReference type="EMBL" id="MU128997">
    <property type="protein sequence ID" value="KAF9511705.1"/>
    <property type="molecule type" value="Genomic_DNA"/>
</dbReference>
<feature type="compositionally biased region" description="Low complexity" evidence="1">
    <location>
        <begin position="707"/>
        <end position="719"/>
    </location>
</feature>
<feature type="compositionally biased region" description="Polar residues" evidence="1">
    <location>
        <begin position="82"/>
        <end position="92"/>
    </location>
</feature>
<organism evidence="2 3">
    <name type="scientific">Hydnum rufescens UP504</name>
    <dbReference type="NCBI Taxonomy" id="1448309"/>
    <lineage>
        <taxon>Eukaryota</taxon>
        <taxon>Fungi</taxon>
        <taxon>Dikarya</taxon>
        <taxon>Basidiomycota</taxon>
        <taxon>Agaricomycotina</taxon>
        <taxon>Agaricomycetes</taxon>
        <taxon>Cantharellales</taxon>
        <taxon>Hydnaceae</taxon>
        <taxon>Hydnum</taxon>
    </lineage>
</organism>
<evidence type="ECO:0000313" key="3">
    <source>
        <dbReference type="Proteomes" id="UP000886523"/>
    </source>
</evidence>
<reference evidence="2" key="1">
    <citation type="journal article" date="2020" name="Nat. Commun.">
        <title>Large-scale genome sequencing of mycorrhizal fungi provides insights into the early evolution of symbiotic traits.</title>
        <authorList>
            <person name="Miyauchi S."/>
            <person name="Kiss E."/>
            <person name="Kuo A."/>
            <person name="Drula E."/>
            <person name="Kohler A."/>
            <person name="Sanchez-Garcia M."/>
            <person name="Morin E."/>
            <person name="Andreopoulos B."/>
            <person name="Barry K.W."/>
            <person name="Bonito G."/>
            <person name="Buee M."/>
            <person name="Carver A."/>
            <person name="Chen C."/>
            <person name="Cichocki N."/>
            <person name="Clum A."/>
            <person name="Culley D."/>
            <person name="Crous P.W."/>
            <person name="Fauchery L."/>
            <person name="Girlanda M."/>
            <person name="Hayes R.D."/>
            <person name="Keri Z."/>
            <person name="LaButti K."/>
            <person name="Lipzen A."/>
            <person name="Lombard V."/>
            <person name="Magnuson J."/>
            <person name="Maillard F."/>
            <person name="Murat C."/>
            <person name="Nolan M."/>
            <person name="Ohm R.A."/>
            <person name="Pangilinan J."/>
            <person name="Pereira M.F."/>
            <person name="Perotto S."/>
            <person name="Peter M."/>
            <person name="Pfister S."/>
            <person name="Riley R."/>
            <person name="Sitrit Y."/>
            <person name="Stielow J.B."/>
            <person name="Szollosi G."/>
            <person name="Zifcakova L."/>
            <person name="Stursova M."/>
            <person name="Spatafora J.W."/>
            <person name="Tedersoo L."/>
            <person name="Vaario L.M."/>
            <person name="Yamada A."/>
            <person name="Yan M."/>
            <person name="Wang P."/>
            <person name="Xu J."/>
            <person name="Bruns T."/>
            <person name="Baldrian P."/>
            <person name="Vilgalys R."/>
            <person name="Dunand C."/>
            <person name="Henrissat B."/>
            <person name="Grigoriev I.V."/>
            <person name="Hibbett D."/>
            <person name="Nagy L.G."/>
            <person name="Martin F.M."/>
        </authorList>
    </citation>
    <scope>NUCLEOTIDE SEQUENCE</scope>
    <source>
        <strain evidence="2">UP504</strain>
    </source>
</reference>
<sequence>MPMTGDDKVMFLHGGGDDFKVPLGSYLFNGVLHPIPLSVLALSILAAVRLSHTWRQPRVSRIVPDQAFIQSPGPDLPHRDNPSQSSVRQAPDSTEPHAGSSRSGGKKKRTKERRKRGKDVSKEATGKHARAVRSRDDDTNTRWNDDNFQHDESYASSSSTPLLTPRQGGAFSQADSVEDSIHSSEADHAGADASSMAQEGGDSLDYFPASRTSFEKVPTPVDPLALYLPVPPSDLTMHILSTMTYLDNSSRFESQPTTSFPVEDGLEGDSTSPSQRSLSPTPSTSGLSVTISSVPSSSLSPKTPPPALPVAQSLPSGINKGMFESLQNMKMGEPPVWERDTTPDEDDFSSPVDVSEDTRGRMTASVSAPAWDNSLDWTPIHGRLRANFKEDESWPPEMPSVASEHPPPSSLNTQDVFFPSLNDPPPNSGMPSSPALNPSGSGDVEVSKLKTALETARRAETRWKLESMRLAEELERLKWAWSEDLQKWNQKESELQHQLYRFMTLHTIQVQQQVAIASPISGSFPYYMNGQSSGTPQAQNGIPPSPVSIQAPLHGVYMGQPAPGILPLVYNPIGVLSSSPSVVPGPHSTALNANRRASHNSNGNSRPSRPPSRSRAPSPFPSAINTTSGPYAHSSPMTLHFSSPPARSSPNKHPGLSISASSSPYRSPSLRSFKGMEGSPAMDEDPETENDCIPDHLASAILKRPGSSSIASTTSNRSSQASLVHPIHPHPASAPYPSDTRTDVFMPIDINSDGVEHQTNEIPNDAEYRREKQAFSPREDEDSREETSSAEELESSLAANIDLFMPSNPLSATSQAL</sequence>
<feature type="compositionally biased region" description="Low complexity" evidence="1">
    <location>
        <begin position="277"/>
        <end position="301"/>
    </location>
</feature>
<protein>
    <submittedName>
        <fullName evidence="2">Uncharacterized protein</fullName>
    </submittedName>
</protein>
<feature type="region of interest" description="Disordered" evidence="1">
    <location>
        <begin position="581"/>
        <end position="692"/>
    </location>
</feature>
<feature type="region of interest" description="Disordered" evidence="1">
    <location>
        <begin position="704"/>
        <end position="795"/>
    </location>
</feature>
<proteinExistence type="predicted"/>